<gene>
    <name evidence="1" type="ORF">AVEN_37389_1</name>
</gene>
<accession>A0A4Y2FIB6</accession>
<organism evidence="1 2">
    <name type="scientific">Araneus ventricosus</name>
    <name type="common">Orbweaver spider</name>
    <name type="synonym">Epeira ventricosa</name>
    <dbReference type="NCBI Taxonomy" id="182803"/>
    <lineage>
        <taxon>Eukaryota</taxon>
        <taxon>Metazoa</taxon>
        <taxon>Ecdysozoa</taxon>
        <taxon>Arthropoda</taxon>
        <taxon>Chelicerata</taxon>
        <taxon>Arachnida</taxon>
        <taxon>Araneae</taxon>
        <taxon>Araneomorphae</taxon>
        <taxon>Entelegynae</taxon>
        <taxon>Araneoidea</taxon>
        <taxon>Araneidae</taxon>
        <taxon>Araneus</taxon>
    </lineage>
</organism>
<dbReference type="AlphaFoldDB" id="A0A4Y2FIB6"/>
<dbReference type="EMBL" id="BGPR01096203">
    <property type="protein sequence ID" value="GBM41232.1"/>
    <property type="molecule type" value="Genomic_DNA"/>
</dbReference>
<keyword evidence="2" id="KW-1185">Reference proteome</keyword>
<protein>
    <submittedName>
        <fullName evidence="1">Uncharacterized protein</fullName>
    </submittedName>
</protein>
<dbReference type="Proteomes" id="UP000499080">
    <property type="component" value="Unassembled WGS sequence"/>
</dbReference>
<reference evidence="1 2" key="1">
    <citation type="journal article" date="2019" name="Sci. Rep.">
        <title>Orb-weaving spider Araneus ventricosus genome elucidates the spidroin gene catalogue.</title>
        <authorList>
            <person name="Kono N."/>
            <person name="Nakamura H."/>
            <person name="Ohtoshi R."/>
            <person name="Moran D.A.P."/>
            <person name="Shinohara A."/>
            <person name="Yoshida Y."/>
            <person name="Fujiwara M."/>
            <person name="Mori M."/>
            <person name="Tomita M."/>
            <person name="Arakawa K."/>
        </authorList>
    </citation>
    <scope>NUCLEOTIDE SEQUENCE [LARGE SCALE GENOMIC DNA]</scope>
</reference>
<proteinExistence type="predicted"/>
<sequence>MTNSAIEKQIFSFNETKTVYEIVELSKIAGIEYDQKSLECENNLECFDDLNDNWEERLIENVVAQDKTKAILFRKGDSKLTPDSLVLFEYPIEWITEVKYLGIKLDNKLNFWDIYHTSKRSFERKLI</sequence>
<evidence type="ECO:0000313" key="1">
    <source>
        <dbReference type="EMBL" id="GBM41232.1"/>
    </source>
</evidence>
<name>A0A4Y2FIB6_ARAVE</name>
<dbReference type="OrthoDB" id="8066856at2759"/>
<evidence type="ECO:0000313" key="2">
    <source>
        <dbReference type="Proteomes" id="UP000499080"/>
    </source>
</evidence>
<comment type="caution">
    <text evidence="1">The sequence shown here is derived from an EMBL/GenBank/DDBJ whole genome shotgun (WGS) entry which is preliminary data.</text>
</comment>